<gene>
    <name evidence="1" type="ORF">D4765_18705</name>
</gene>
<dbReference type="Proteomes" id="UP000306192">
    <property type="component" value="Unassembled WGS sequence"/>
</dbReference>
<sequence>MTTRDGVYVGQSNNIDRRLQEHVNRGKFTAEDIAGAERFGVPGGKTAREIAEQLKVDSLGGKGQLLNVVNPIGDSRLDLMPEGY</sequence>
<name>A0A4T2B905_9MICO</name>
<reference evidence="1 2" key="1">
    <citation type="journal article" date="2019" name="Microorganisms">
        <title>Systematic Affiliation and Genome Analysis of Subtercola vilae DB165(T) with Particular Emphasis on Cold Adaptation of an Isolate from a High-Altitude Cold Volcano Lake.</title>
        <authorList>
            <person name="Villalobos A.S."/>
            <person name="Wiese J."/>
            <person name="Imhoff J.F."/>
            <person name="Dorador C."/>
            <person name="Keller A."/>
            <person name="Hentschel U."/>
        </authorList>
    </citation>
    <scope>NUCLEOTIDE SEQUENCE [LARGE SCALE GENOMIC DNA]</scope>
    <source>
        <strain evidence="1 2">DB165</strain>
    </source>
</reference>
<evidence type="ECO:0000313" key="1">
    <source>
        <dbReference type="EMBL" id="TIH27060.1"/>
    </source>
</evidence>
<comment type="caution">
    <text evidence="1">The sequence shown here is derived from an EMBL/GenBank/DDBJ whole genome shotgun (WGS) entry which is preliminary data.</text>
</comment>
<organism evidence="1 2">
    <name type="scientific">Subtercola vilae</name>
    <dbReference type="NCBI Taxonomy" id="2056433"/>
    <lineage>
        <taxon>Bacteria</taxon>
        <taxon>Bacillati</taxon>
        <taxon>Actinomycetota</taxon>
        <taxon>Actinomycetes</taxon>
        <taxon>Micrococcales</taxon>
        <taxon>Microbacteriaceae</taxon>
        <taxon>Subtercola</taxon>
    </lineage>
</organism>
<evidence type="ECO:0008006" key="3">
    <source>
        <dbReference type="Google" id="ProtNLM"/>
    </source>
</evidence>
<protein>
    <recommendedName>
        <fullName evidence="3">GIY-YIG domain-containing protein</fullName>
    </recommendedName>
</protein>
<keyword evidence="2" id="KW-1185">Reference proteome</keyword>
<evidence type="ECO:0000313" key="2">
    <source>
        <dbReference type="Proteomes" id="UP000306192"/>
    </source>
</evidence>
<accession>A0A4T2B905</accession>
<proteinExistence type="predicted"/>
<dbReference type="AlphaFoldDB" id="A0A4T2B905"/>
<dbReference type="RefSeq" id="WP_170225132.1">
    <property type="nucleotide sequence ID" value="NZ_QYRT01000079.1"/>
</dbReference>
<dbReference type="EMBL" id="QYRT01000079">
    <property type="protein sequence ID" value="TIH27060.1"/>
    <property type="molecule type" value="Genomic_DNA"/>
</dbReference>